<evidence type="ECO:0000313" key="2">
    <source>
        <dbReference type="Proteomes" id="UP001143910"/>
    </source>
</evidence>
<keyword evidence="2" id="KW-1185">Reference proteome</keyword>
<proteinExistence type="predicted"/>
<dbReference type="EMBL" id="JANJQO010000249">
    <property type="protein sequence ID" value="KAJ2979827.1"/>
    <property type="molecule type" value="Genomic_DNA"/>
</dbReference>
<protein>
    <submittedName>
        <fullName evidence="1">Uncharacterized protein</fullName>
    </submittedName>
</protein>
<accession>A0ACC1NKL9</accession>
<organism evidence="1 2">
    <name type="scientific">Zarea fungicola</name>
    <dbReference type="NCBI Taxonomy" id="93591"/>
    <lineage>
        <taxon>Eukaryota</taxon>
        <taxon>Fungi</taxon>
        <taxon>Dikarya</taxon>
        <taxon>Ascomycota</taxon>
        <taxon>Pezizomycotina</taxon>
        <taxon>Sordariomycetes</taxon>
        <taxon>Hypocreomycetidae</taxon>
        <taxon>Hypocreales</taxon>
        <taxon>Cordycipitaceae</taxon>
        <taxon>Zarea</taxon>
    </lineage>
</organism>
<sequence>MASNGETTSNPRPESPTGSPRGPSTTSLQAAATVNAGLNRELSPQSSASSLTRAQRSYSNTGRRRSTVLMNLQLNDPSVPAPGEMVSEHHHPTGSPLMSIPQHHRAPSLGELHQELEAEQEAHVNRLLQMIRQQQLELQRLQASNPNASHGVSVEDSSAIADRPTPPPTHTLISTQPVGSYPRSPVFHHRPSLEMARADLQRRSRTPSRGASPRLRSTSISAESSDWALGGRDESAFYQAEAQMLTRENQMLRHRIHDLQKQLSELSTSQASTEPPTPSSLGRASSSAEPAAESADADS</sequence>
<reference evidence="1" key="1">
    <citation type="submission" date="2022-08" db="EMBL/GenBank/DDBJ databases">
        <title>Genome Sequence of Lecanicillium fungicola.</title>
        <authorList>
            <person name="Buettner E."/>
        </authorList>
    </citation>
    <scope>NUCLEOTIDE SEQUENCE</scope>
    <source>
        <strain evidence="1">Babe33</strain>
    </source>
</reference>
<evidence type="ECO:0000313" key="1">
    <source>
        <dbReference type="EMBL" id="KAJ2979827.1"/>
    </source>
</evidence>
<gene>
    <name evidence="1" type="ORF">NQ176_g3012</name>
</gene>
<name>A0ACC1NKL9_9HYPO</name>
<dbReference type="Proteomes" id="UP001143910">
    <property type="component" value="Unassembled WGS sequence"/>
</dbReference>
<comment type="caution">
    <text evidence="1">The sequence shown here is derived from an EMBL/GenBank/DDBJ whole genome shotgun (WGS) entry which is preliminary data.</text>
</comment>